<proteinExistence type="predicted"/>
<evidence type="ECO:0000256" key="3">
    <source>
        <dbReference type="ARBA" id="ARBA00012257"/>
    </source>
</evidence>
<dbReference type="EMBL" id="RBIN01000005">
    <property type="protein sequence ID" value="RKR03472.1"/>
    <property type="molecule type" value="Genomic_DNA"/>
</dbReference>
<evidence type="ECO:0000256" key="1">
    <source>
        <dbReference type="ARBA" id="ARBA00001163"/>
    </source>
</evidence>
<dbReference type="OrthoDB" id="9800909at2"/>
<dbReference type="PANTHER" id="PTHR43466">
    <property type="entry name" value="2-OXO-4-HYDROXY-4-CARBOXY-5-UREIDOIMIDAZOLINE DECARBOXYLASE-RELATED"/>
    <property type="match status" value="1"/>
</dbReference>
<dbReference type="RefSeq" id="WP_121172942.1">
    <property type="nucleotide sequence ID" value="NZ_RBIN01000005.1"/>
</dbReference>
<evidence type="ECO:0000313" key="9">
    <source>
        <dbReference type="EMBL" id="RKR03472.1"/>
    </source>
</evidence>
<dbReference type="Proteomes" id="UP000281975">
    <property type="component" value="Unassembled WGS sequence"/>
</dbReference>
<keyword evidence="4" id="KW-0659">Purine metabolism</keyword>
<sequence length="167" mass="18876">MQATLDTLNRLPREHFVSLLNGLYEHSPWIVEAVADLRPFTSREALIEATRQQVREASREAQLALVRAHPELGSRQLESLTAPSQDEQRNAGLTEGGEPLERLRTLNEAYRQRHGFPFVVAVAGMSPETILATLEERLPRDSDTELAESLTQISRIARLRLDRLLSE</sequence>
<evidence type="ECO:0000259" key="8">
    <source>
        <dbReference type="Pfam" id="PF09349"/>
    </source>
</evidence>
<dbReference type="Gene3D" id="1.10.3330.10">
    <property type="entry name" value="Oxo-4-hydroxy-4-carboxy-5-ureidoimidazoline decarboxylase"/>
    <property type="match status" value="1"/>
</dbReference>
<dbReference type="AlphaFoldDB" id="A0A420WWI9"/>
<keyword evidence="6" id="KW-0456">Lyase</keyword>
<dbReference type="SUPFAM" id="SSF158694">
    <property type="entry name" value="UraD-Like"/>
    <property type="match status" value="1"/>
</dbReference>
<reference evidence="9 10" key="1">
    <citation type="submission" date="2018-10" db="EMBL/GenBank/DDBJ databases">
        <title>Genomic Encyclopedia of Type Strains, Phase IV (KMG-IV): sequencing the most valuable type-strain genomes for metagenomic binning, comparative biology and taxonomic classification.</title>
        <authorList>
            <person name="Goeker M."/>
        </authorList>
    </citation>
    <scope>NUCLEOTIDE SEQUENCE [LARGE SCALE GENOMIC DNA]</scope>
    <source>
        <strain evidence="9 10">DSM 23229</strain>
    </source>
</reference>
<feature type="compositionally biased region" description="Polar residues" evidence="7">
    <location>
        <begin position="76"/>
        <end position="85"/>
    </location>
</feature>
<keyword evidence="5" id="KW-0210">Decarboxylase</keyword>
<dbReference type="UniPathway" id="UPA00394">
    <property type="reaction ID" value="UER00652"/>
</dbReference>
<feature type="domain" description="Oxo-4-hydroxy-4-carboxy-5-ureidoimidazoline decarboxylase" evidence="8">
    <location>
        <begin position="9"/>
        <end position="162"/>
    </location>
</feature>
<evidence type="ECO:0000256" key="6">
    <source>
        <dbReference type="ARBA" id="ARBA00023239"/>
    </source>
</evidence>
<evidence type="ECO:0000313" key="10">
    <source>
        <dbReference type="Proteomes" id="UP000281975"/>
    </source>
</evidence>
<dbReference type="GO" id="GO:0019628">
    <property type="term" value="P:urate catabolic process"/>
    <property type="evidence" value="ECO:0007669"/>
    <property type="project" value="UniProtKB-UniPathway"/>
</dbReference>
<evidence type="ECO:0000256" key="2">
    <source>
        <dbReference type="ARBA" id="ARBA00004754"/>
    </source>
</evidence>
<accession>A0A420WWI9</accession>
<dbReference type="InterPro" id="IPR018020">
    <property type="entry name" value="OHCU_decarboxylase"/>
</dbReference>
<dbReference type="GO" id="GO:0000255">
    <property type="term" value="P:allantoin metabolic process"/>
    <property type="evidence" value="ECO:0007669"/>
    <property type="project" value="InterPro"/>
</dbReference>
<dbReference type="InterPro" id="IPR036778">
    <property type="entry name" value="OHCU_decarboxylase_sf"/>
</dbReference>
<evidence type="ECO:0000256" key="4">
    <source>
        <dbReference type="ARBA" id="ARBA00022631"/>
    </source>
</evidence>
<gene>
    <name evidence="9" type="ORF">C7446_1997</name>
</gene>
<name>A0A420WWI9_9GAMM</name>
<dbReference type="Pfam" id="PF09349">
    <property type="entry name" value="OHCU_decarbox"/>
    <property type="match status" value="1"/>
</dbReference>
<evidence type="ECO:0000256" key="7">
    <source>
        <dbReference type="SAM" id="MobiDB-lite"/>
    </source>
</evidence>
<organism evidence="9 10">
    <name type="scientific">Kushneria sinocarnis</name>
    <dbReference type="NCBI Taxonomy" id="595502"/>
    <lineage>
        <taxon>Bacteria</taxon>
        <taxon>Pseudomonadati</taxon>
        <taxon>Pseudomonadota</taxon>
        <taxon>Gammaproteobacteria</taxon>
        <taxon>Oceanospirillales</taxon>
        <taxon>Halomonadaceae</taxon>
        <taxon>Kushneria</taxon>
    </lineage>
</organism>
<dbReference type="GO" id="GO:0051997">
    <property type="term" value="F:2-oxo-4-hydroxy-4-carboxy-5-ureidoimidazoline decarboxylase activity"/>
    <property type="evidence" value="ECO:0007669"/>
    <property type="project" value="UniProtKB-EC"/>
</dbReference>
<keyword evidence="10" id="KW-1185">Reference proteome</keyword>
<evidence type="ECO:0000256" key="5">
    <source>
        <dbReference type="ARBA" id="ARBA00022793"/>
    </source>
</evidence>
<feature type="region of interest" description="Disordered" evidence="7">
    <location>
        <begin position="74"/>
        <end position="100"/>
    </location>
</feature>
<comment type="caution">
    <text evidence="9">The sequence shown here is derived from an EMBL/GenBank/DDBJ whole genome shotgun (WGS) entry which is preliminary data.</text>
</comment>
<protein>
    <recommendedName>
        <fullName evidence="3">2-oxo-4-hydroxy-4-carboxy-5-ureidoimidazoline decarboxylase</fullName>
        <ecNumber evidence="3">4.1.1.97</ecNumber>
    </recommendedName>
</protein>
<comment type="catalytic activity">
    <reaction evidence="1">
        <text>5-hydroxy-2-oxo-4-ureido-2,5-dihydro-1H-imidazole-5-carboxylate + H(+) = (S)-allantoin + CO2</text>
        <dbReference type="Rhea" id="RHEA:26301"/>
        <dbReference type="ChEBI" id="CHEBI:15378"/>
        <dbReference type="ChEBI" id="CHEBI:15678"/>
        <dbReference type="ChEBI" id="CHEBI:16526"/>
        <dbReference type="ChEBI" id="CHEBI:58639"/>
        <dbReference type="EC" id="4.1.1.97"/>
    </reaction>
</comment>
<dbReference type="NCBIfam" id="TIGR03164">
    <property type="entry name" value="UHCUDC"/>
    <property type="match status" value="1"/>
</dbReference>
<dbReference type="GO" id="GO:0006144">
    <property type="term" value="P:purine nucleobase metabolic process"/>
    <property type="evidence" value="ECO:0007669"/>
    <property type="project" value="UniProtKB-KW"/>
</dbReference>
<dbReference type="PANTHER" id="PTHR43466:SF1">
    <property type="entry name" value="2-OXO-4-HYDROXY-4-CARBOXY-5-UREIDOIMIDAZOLINE DECARBOXYLASE-RELATED"/>
    <property type="match status" value="1"/>
</dbReference>
<dbReference type="InterPro" id="IPR017580">
    <property type="entry name" value="OHCU_decarboxylase-1"/>
</dbReference>
<dbReference type="EC" id="4.1.1.97" evidence="3"/>
<comment type="pathway">
    <text evidence="2">Purine metabolism; urate degradation; (S)-allantoin from urate: step 3/3.</text>
</comment>